<name>A0A0E3M0I4_9BACT</name>
<evidence type="ECO:0000256" key="4">
    <source>
        <dbReference type="ARBA" id="ARBA00023268"/>
    </source>
</evidence>
<dbReference type="PROSITE" id="PS52004">
    <property type="entry name" value="KS3_2"/>
    <property type="match status" value="1"/>
</dbReference>
<dbReference type="InterPro" id="IPR014031">
    <property type="entry name" value="Ketoacyl_synth_C"/>
</dbReference>
<dbReference type="SMART" id="SM00823">
    <property type="entry name" value="PKS_PP"/>
    <property type="match status" value="1"/>
</dbReference>
<dbReference type="Gene3D" id="1.10.1200.10">
    <property type="entry name" value="ACP-like"/>
    <property type="match status" value="1"/>
</dbReference>
<dbReference type="GO" id="GO:0031177">
    <property type="term" value="F:phosphopantetheine binding"/>
    <property type="evidence" value="ECO:0007669"/>
    <property type="project" value="InterPro"/>
</dbReference>
<dbReference type="CDD" id="cd00833">
    <property type="entry name" value="PKS"/>
    <property type="match status" value="1"/>
</dbReference>
<dbReference type="Pfam" id="PF16197">
    <property type="entry name" value="KAsynt_C_assoc"/>
    <property type="match status" value="1"/>
</dbReference>
<proteinExistence type="predicted"/>
<evidence type="ECO:0000256" key="2">
    <source>
        <dbReference type="ARBA" id="ARBA00022553"/>
    </source>
</evidence>
<dbReference type="InterPro" id="IPR001031">
    <property type="entry name" value="Thioesterase"/>
</dbReference>
<dbReference type="PROSITE" id="PS00606">
    <property type="entry name" value="KS3_1"/>
    <property type="match status" value="1"/>
</dbReference>
<dbReference type="PROSITE" id="PS50075">
    <property type="entry name" value="CARRIER"/>
    <property type="match status" value="1"/>
</dbReference>
<dbReference type="Gene3D" id="3.40.366.10">
    <property type="entry name" value="Malonyl-Coenzyme A Acyl Carrier Protein, domain 2"/>
    <property type="match status" value="1"/>
</dbReference>
<dbReference type="EMBL" id="KP830089">
    <property type="protein sequence ID" value="AKA59378.1"/>
    <property type="molecule type" value="Genomic_DNA"/>
</dbReference>
<dbReference type="InterPro" id="IPR014030">
    <property type="entry name" value="Ketoacyl_synth_N"/>
</dbReference>
<feature type="compositionally biased region" description="Low complexity" evidence="5">
    <location>
        <begin position="854"/>
        <end position="881"/>
    </location>
</feature>
<dbReference type="GO" id="GO:0004312">
    <property type="term" value="F:fatty acid synthase activity"/>
    <property type="evidence" value="ECO:0007669"/>
    <property type="project" value="TreeGrafter"/>
</dbReference>
<evidence type="ECO:0000256" key="1">
    <source>
        <dbReference type="ARBA" id="ARBA00022450"/>
    </source>
</evidence>
<dbReference type="InterPro" id="IPR036736">
    <property type="entry name" value="ACP-like_sf"/>
</dbReference>
<dbReference type="InterPro" id="IPR032821">
    <property type="entry name" value="PKS_assoc"/>
</dbReference>
<dbReference type="InterPro" id="IPR009081">
    <property type="entry name" value="PP-bd_ACP"/>
</dbReference>
<evidence type="ECO:0000259" key="7">
    <source>
        <dbReference type="PROSITE" id="PS52004"/>
    </source>
</evidence>
<dbReference type="InterPro" id="IPR020841">
    <property type="entry name" value="PKS_Beta-ketoAc_synthase_dom"/>
</dbReference>
<keyword evidence="4" id="KW-0511">Multifunctional enzyme</keyword>
<dbReference type="InterPro" id="IPR020806">
    <property type="entry name" value="PKS_PP-bd"/>
</dbReference>
<protein>
    <submittedName>
        <fullName evidence="8">Polyketide synthase</fullName>
    </submittedName>
</protein>
<dbReference type="SUPFAM" id="SSF52151">
    <property type="entry name" value="FabD/lysophospholipase-like"/>
    <property type="match status" value="1"/>
</dbReference>
<dbReference type="SMART" id="SM00825">
    <property type="entry name" value="PKS_KS"/>
    <property type="match status" value="1"/>
</dbReference>
<dbReference type="PANTHER" id="PTHR43775">
    <property type="entry name" value="FATTY ACID SYNTHASE"/>
    <property type="match status" value="1"/>
</dbReference>
<dbReference type="Pfam" id="PF00550">
    <property type="entry name" value="PP-binding"/>
    <property type="match status" value="1"/>
</dbReference>
<keyword evidence="1" id="KW-0596">Phosphopantetheine</keyword>
<dbReference type="InterPro" id="IPR014043">
    <property type="entry name" value="Acyl_transferase_dom"/>
</dbReference>
<evidence type="ECO:0000256" key="5">
    <source>
        <dbReference type="SAM" id="MobiDB-lite"/>
    </source>
</evidence>
<dbReference type="GO" id="GO:0006633">
    <property type="term" value="P:fatty acid biosynthetic process"/>
    <property type="evidence" value="ECO:0007669"/>
    <property type="project" value="InterPro"/>
</dbReference>
<dbReference type="SUPFAM" id="SSF53335">
    <property type="entry name" value="S-adenosyl-L-methionine-dependent methyltransferases"/>
    <property type="match status" value="1"/>
</dbReference>
<feature type="region of interest" description="Disordered" evidence="5">
    <location>
        <begin position="1552"/>
        <end position="1572"/>
    </location>
</feature>
<dbReference type="InterPro" id="IPR013217">
    <property type="entry name" value="Methyltransf_12"/>
</dbReference>
<dbReference type="InterPro" id="IPR029063">
    <property type="entry name" value="SAM-dependent_MTases_sf"/>
</dbReference>
<dbReference type="GO" id="GO:0005886">
    <property type="term" value="C:plasma membrane"/>
    <property type="evidence" value="ECO:0007669"/>
    <property type="project" value="TreeGrafter"/>
</dbReference>
<feature type="compositionally biased region" description="Basic and acidic residues" evidence="5">
    <location>
        <begin position="1507"/>
        <end position="1520"/>
    </location>
</feature>
<accession>A0A0E3M0I4</accession>
<evidence type="ECO:0000256" key="3">
    <source>
        <dbReference type="ARBA" id="ARBA00022679"/>
    </source>
</evidence>
<dbReference type="Pfam" id="PF02801">
    <property type="entry name" value="Ketoacyl-synt_C"/>
    <property type="match status" value="1"/>
</dbReference>
<dbReference type="InterPro" id="IPR016036">
    <property type="entry name" value="Malonyl_transacylase_ACP-bd"/>
</dbReference>
<dbReference type="SUPFAM" id="SSF53901">
    <property type="entry name" value="Thiolase-like"/>
    <property type="match status" value="1"/>
</dbReference>
<feature type="region of interest" description="Disordered" evidence="5">
    <location>
        <begin position="854"/>
        <end position="882"/>
    </location>
</feature>
<dbReference type="SUPFAM" id="SSF55048">
    <property type="entry name" value="Probable ACP-binding domain of malonyl-CoA ACP transacylase"/>
    <property type="match status" value="1"/>
</dbReference>
<dbReference type="SUPFAM" id="SSF47336">
    <property type="entry name" value="ACP-like"/>
    <property type="match status" value="1"/>
</dbReference>
<dbReference type="GO" id="GO:0004315">
    <property type="term" value="F:3-oxoacyl-[acyl-carrier-protein] synthase activity"/>
    <property type="evidence" value="ECO:0007669"/>
    <property type="project" value="InterPro"/>
</dbReference>
<dbReference type="InterPro" id="IPR050091">
    <property type="entry name" value="PKS_NRPS_Biosynth_Enz"/>
</dbReference>
<feature type="domain" description="Carrier" evidence="6">
    <location>
        <begin position="1574"/>
        <end position="1649"/>
    </location>
</feature>
<dbReference type="Pfam" id="PF08242">
    <property type="entry name" value="Methyltransf_12"/>
    <property type="match status" value="1"/>
</dbReference>
<dbReference type="Gene3D" id="3.40.50.1820">
    <property type="entry name" value="alpha/beta hydrolase"/>
    <property type="match status" value="1"/>
</dbReference>
<dbReference type="GO" id="GO:0071770">
    <property type="term" value="P:DIM/DIP cell wall layer assembly"/>
    <property type="evidence" value="ECO:0007669"/>
    <property type="project" value="TreeGrafter"/>
</dbReference>
<keyword evidence="3" id="KW-0808">Transferase</keyword>
<dbReference type="InterPro" id="IPR001227">
    <property type="entry name" value="Ac_transferase_dom_sf"/>
</dbReference>
<dbReference type="SMART" id="SM00827">
    <property type="entry name" value="PKS_AT"/>
    <property type="match status" value="1"/>
</dbReference>
<dbReference type="Pfam" id="PF00109">
    <property type="entry name" value="ketoacyl-synt"/>
    <property type="match status" value="1"/>
</dbReference>
<dbReference type="InterPro" id="IPR018201">
    <property type="entry name" value="Ketoacyl_synth_AS"/>
</dbReference>
<dbReference type="InterPro" id="IPR029058">
    <property type="entry name" value="AB_hydrolase_fold"/>
</dbReference>
<feature type="domain" description="Ketosynthase family 3 (KS3)" evidence="7">
    <location>
        <begin position="4"/>
        <end position="419"/>
    </location>
</feature>
<dbReference type="Gene3D" id="3.40.50.150">
    <property type="entry name" value="Vaccinia Virus protein VP39"/>
    <property type="match status" value="1"/>
</dbReference>
<evidence type="ECO:0000313" key="8">
    <source>
        <dbReference type="EMBL" id="AKA59378.1"/>
    </source>
</evidence>
<dbReference type="Gene3D" id="3.30.70.3290">
    <property type="match status" value="1"/>
</dbReference>
<dbReference type="CDD" id="cd02440">
    <property type="entry name" value="AdoMet_MTases"/>
    <property type="match status" value="1"/>
</dbReference>
<dbReference type="Gene3D" id="3.30.70.250">
    <property type="entry name" value="Malonyl-CoA ACP transacylase, ACP-binding"/>
    <property type="match status" value="1"/>
</dbReference>
<dbReference type="SUPFAM" id="SSF53474">
    <property type="entry name" value="alpha/beta-Hydrolases"/>
    <property type="match status" value="1"/>
</dbReference>
<dbReference type="InterPro" id="IPR016039">
    <property type="entry name" value="Thiolase-like"/>
</dbReference>
<keyword evidence="2" id="KW-0597">Phosphoprotein</keyword>
<dbReference type="InterPro" id="IPR016035">
    <property type="entry name" value="Acyl_Trfase/lysoPLipase"/>
</dbReference>
<reference evidence="8" key="1">
    <citation type="journal article" date="2015" name="Proc. Natl. Acad. Sci. U.S.A.">
        <title>Multiplexed metagenome mining using short DNA sequence tags facilitates targeted discovery of epoxyketone proteasome inhibitors.</title>
        <authorList>
            <person name="Owen J.G."/>
            <person name="Charlop-Powers Z."/>
            <person name="Smith A.G."/>
            <person name="Ternei M.A."/>
            <person name="Calle P.Y."/>
            <person name="Reddy B.V."/>
            <person name="Montiel D."/>
            <person name="Brady S.F."/>
        </authorList>
    </citation>
    <scope>NUCLEOTIDE SEQUENCE</scope>
</reference>
<dbReference type="PANTHER" id="PTHR43775:SF37">
    <property type="entry name" value="SI:DKEY-61P9.11"/>
    <property type="match status" value="1"/>
</dbReference>
<organism evidence="8">
    <name type="scientific">uncultured bacterium AB_9</name>
    <dbReference type="NCBI Taxonomy" id="1630012"/>
    <lineage>
        <taxon>Bacteria</taxon>
        <taxon>environmental samples</taxon>
    </lineage>
</organism>
<evidence type="ECO:0000259" key="6">
    <source>
        <dbReference type="PROSITE" id="PS50075"/>
    </source>
</evidence>
<dbReference type="GO" id="GO:0005737">
    <property type="term" value="C:cytoplasm"/>
    <property type="evidence" value="ECO:0007669"/>
    <property type="project" value="TreeGrafter"/>
</dbReference>
<dbReference type="Pfam" id="PF00698">
    <property type="entry name" value="Acyl_transf_1"/>
    <property type="match status" value="1"/>
</dbReference>
<dbReference type="Gene3D" id="3.40.47.10">
    <property type="match status" value="1"/>
</dbReference>
<dbReference type="Pfam" id="PF00975">
    <property type="entry name" value="Thioesterase"/>
    <property type="match status" value="1"/>
</dbReference>
<sequence>MDDEEKLAIVGLACRFPGADTAARYWANLRAGRDTVRRFTAAEAIAAGVPPAVAHDPRYVPARGVISGGDLFDWTFFGYTRAEAAGMDPQHRLLLECAVAALDDAAIDPGRFPGPIGVVAGCDAVPAPPGSDEMARHIGYDRDFLASRVAYKLALRGPALTVQAACATSLVAVHVAAQSLLSYECDAVLAGGVGLELPETVGYLHQEGHILSADGHCRAFDARAGGTVPGSGVGMVVLRRLADALRDGDRVVAVIRGSAVTNDGAAKVGYTAPGVAGQREVIGAALARADVQADDIGYVEAHGTGTRLGDPVELAALTAAFREHTDRVGFCRIGAVKSNIGHANSAAGVAGLIKTALMLQHREFVPTLHVTRPNPELHLADSPFRICTEAGAWPDTGPLLAGVSSFGIGGVNAHAVLEGPPSRARPATPAGPFVLQMSAFSAEAMTTLRSALADTLEAPDAPAMDSVTRTLNSGRPRYRHRFAVVGNDAAEVAARLRAGTGGVQPVEGARVAFLFPGQGTLRGGVARAPYARLRRFREVFDMLAGEARDRFGTDLAPMRSSTPNDSWFLDTVHQQLGLFVLGYALSEQWAAWGVTPCAMAGHSIGEYVAATVAGVWTPAEALELVHARARAMRDSPPGRMLAVPLDPAATEALLPAGTAVTVAVAGADHTVLSGPPRQVEALCDDLAARGIGCRMLHTGHAFHSEAMRDAAEHLHAAVSGIGARLPAIPYVANLTGDWAPQATAPDADYWTAQLCRPVLLGKSLATLLDGPADLLLELGPGNSMTGSARRHPARRADQAIVPLLAGDAADADATLLRGLATAWQHGLPVDESIWALPEGTLSCALPPHPMLSVSPARPPAAASVTGTPAPPSGTGAPEATGLTSPAWMQTPSGAGQPRRLGVAGELGAFGAAAVVRALGTPDAVVSATCDLATAAPDGADLFVAVLPTGAGASDVDELDRAADTTGRPVVVLGRRLFDVLGAEPVDPVGTDLTAWSAYRRRRGPAVHILDVGTEGEPVGAPALRPGGGCYAWRGRRWWFRGDAPVVDALEPDTSRPAPEKVVVVADEPAIADRMAGAGVTVAGLLVPAGAAPDPLALTRDVSWTPPAARLSARPELTARLDAWCTALIGRMIAARAGLRPGERLSAAELRRRLTTQDRLHRLVEALLGMITDAGLLARSGDMLTVAPDLADRVRAAAQPPAGLGEVDGLRRLVEHCVAAYPQVLAGERDPVSVLFPDGSGDFLAGLLAANDVAVDDSEPCVDLLAAAVRAQAERDRPLRVLEVGGGQGTLVSRILDGRSAGARLDYHFTDISPLFVRAAAQRHGSDGPAAVRCTTFDLTRDPVSQGLVPGSYDVVLSYNAVHVAPSLPEALRRLAGLLRPDGWMGLVELTRVSRWVDAVWGLAPGWWDHDDALRTDSIHLDTQRWVKALAEAGLPEVAVLPPDRVHADHAVLIAARPAGETTAEDDLERQGVPAAAPAVVVGAYLPEGLHRPVWSMTTDSPTSAGWRGERERDTRVRSGPEHRHLRVAVADAAVYAALPRIVGRDDLPTDLRFSPAPRSAEPSPAADRAAPPVAVVDDLERRLAGIWCDLLGVDAATPDDDLFVLGGDSLMSVHLMSRVREATGLDLPFTRFMSQATFGELLRLARERRAPLAQLEENLLLLPGAEPSAGRPPLFFVAPGAGSSLCYRDLVRRLAPDRACYGLETPGLHDGRAPLTAYEDIAEHHLALVRSVHPSGPYLLAGWSIGAVIAHEMAVRDGDRVPLVIGIDGHVAHLGGLTTAVQSRGLSLLARSPWRRLRGAMGAFLQAGEGAPDFTGVFHANLRALRRYRAGRSPSAAAVLVTRRGRRARAALAGRLARFYAGPVDVRPVTGSHWTVLEQASLTEAMRHILDQRDGSAPTSGDS</sequence>
<feature type="region of interest" description="Disordered" evidence="5">
    <location>
        <begin position="1495"/>
        <end position="1520"/>
    </location>
</feature>